<dbReference type="PIRSF" id="PIRSF002756">
    <property type="entry name" value="PstS"/>
    <property type="match status" value="1"/>
</dbReference>
<feature type="compositionally biased region" description="Low complexity" evidence="5">
    <location>
        <begin position="66"/>
        <end position="84"/>
    </location>
</feature>
<comment type="caution">
    <text evidence="7">The sequence shown here is derived from an EMBL/GenBank/DDBJ whole genome shotgun (WGS) entry which is preliminary data.</text>
</comment>
<dbReference type="InterPro" id="IPR050962">
    <property type="entry name" value="Phosphate-bind_PstS"/>
</dbReference>
<name>A0A6P2BRL5_9ACTN</name>
<comment type="similarity">
    <text evidence="1 4">Belongs to the PstS family.</text>
</comment>
<dbReference type="SUPFAM" id="SSF53850">
    <property type="entry name" value="Periplasmic binding protein-like II"/>
    <property type="match status" value="1"/>
</dbReference>
<organism evidence="7 8">
    <name type="scientific">Trebonia kvetii</name>
    <dbReference type="NCBI Taxonomy" id="2480626"/>
    <lineage>
        <taxon>Bacteria</taxon>
        <taxon>Bacillati</taxon>
        <taxon>Actinomycetota</taxon>
        <taxon>Actinomycetes</taxon>
        <taxon>Streptosporangiales</taxon>
        <taxon>Treboniaceae</taxon>
        <taxon>Trebonia</taxon>
    </lineage>
</organism>
<reference evidence="7 8" key="1">
    <citation type="submission" date="2018-11" db="EMBL/GenBank/DDBJ databases">
        <title>Trebonia kvetii gen.nov., sp.nov., a novel acidophilic actinobacterium, and proposal of the new actinobacterial family Treboniaceae fam. nov.</title>
        <authorList>
            <person name="Rapoport D."/>
            <person name="Sagova-Mareckova M."/>
            <person name="Sedlacek I."/>
            <person name="Provaznik J."/>
            <person name="Kralova S."/>
            <person name="Pavlinic D."/>
            <person name="Benes V."/>
            <person name="Kopecky J."/>
        </authorList>
    </citation>
    <scope>NUCLEOTIDE SEQUENCE [LARGE SCALE GENOMIC DNA]</scope>
    <source>
        <strain evidence="7 8">15Tr583</strain>
    </source>
</reference>
<keyword evidence="3 4" id="KW-0592">Phosphate transport</keyword>
<feature type="domain" description="PBP" evidence="6">
    <location>
        <begin position="90"/>
        <end position="381"/>
    </location>
</feature>
<dbReference type="Gene3D" id="3.40.190.10">
    <property type="entry name" value="Periplasmic binding protein-like II"/>
    <property type="match status" value="2"/>
</dbReference>
<keyword evidence="2 4" id="KW-0813">Transport</keyword>
<evidence type="ECO:0000256" key="2">
    <source>
        <dbReference type="ARBA" id="ARBA00022448"/>
    </source>
</evidence>
<dbReference type="GO" id="GO:0042301">
    <property type="term" value="F:phosphate ion binding"/>
    <property type="evidence" value="ECO:0007669"/>
    <property type="project" value="InterPro"/>
</dbReference>
<dbReference type="Pfam" id="PF12849">
    <property type="entry name" value="PBP_like_2"/>
    <property type="match status" value="1"/>
</dbReference>
<dbReference type="GO" id="GO:0035435">
    <property type="term" value="P:phosphate ion transmembrane transport"/>
    <property type="evidence" value="ECO:0007669"/>
    <property type="project" value="InterPro"/>
</dbReference>
<dbReference type="InterPro" id="IPR005673">
    <property type="entry name" value="ABC_phos-bd_PstS"/>
</dbReference>
<evidence type="ECO:0000256" key="4">
    <source>
        <dbReference type="PIRNR" id="PIRNR002756"/>
    </source>
</evidence>
<keyword evidence="8" id="KW-1185">Reference proteome</keyword>
<dbReference type="PANTHER" id="PTHR42996">
    <property type="entry name" value="PHOSPHATE-BINDING PROTEIN PSTS"/>
    <property type="match status" value="1"/>
</dbReference>
<dbReference type="Proteomes" id="UP000460272">
    <property type="component" value="Unassembled WGS sequence"/>
</dbReference>
<sequence length="411" mass="41606">MLLTPPITERVAILLRSRRSIRLESRAMRFNYKENPLMQLRGSKQAVVAGGAVLAALALAACSSSSSSSSSSSAPGATGTSTATSGGGSTSGASSASGTINGSGSTLQLTFEQAAISAFKSISPKITVNYSGVGSGTGRANLAAGTVNFAGSDSPIPATETADFKGQKVLYFPILFSPIAVTYNLSGVSNLKLTPKVIAEIFQGQIKTWNDPAIKSLNPGVNLPSTAITTAVRSDSSGTTQNFATFLQDGAGSTWTLGNASTVKWPSTAHAANGNGGVASVVKSTAGAIGYNDFATAQASGLSAALVQNKSGAFVAPSVSGASAAGDGSVVSPDLTFSAVWASGASSYPITAQSWVLVYAKQPNANDVALLKAYISYLLGDGQKLLTQIFYAPMPSSIDSKAVAQLSQITS</sequence>
<dbReference type="OrthoDB" id="9801510at2"/>
<dbReference type="GO" id="GO:0043190">
    <property type="term" value="C:ATP-binding cassette (ABC) transporter complex"/>
    <property type="evidence" value="ECO:0007669"/>
    <property type="project" value="InterPro"/>
</dbReference>
<evidence type="ECO:0000256" key="1">
    <source>
        <dbReference type="ARBA" id="ARBA00008725"/>
    </source>
</evidence>
<dbReference type="CDD" id="cd13565">
    <property type="entry name" value="PBP2_PstS"/>
    <property type="match status" value="1"/>
</dbReference>
<protein>
    <recommendedName>
        <fullName evidence="4">Phosphate-binding protein</fullName>
    </recommendedName>
</protein>
<evidence type="ECO:0000256" key="5">
    <source>
        <dbReference type="SAM" id="MobiDB-lite"/>
    </source>
</evidence>
<dbReference type="PANTHER" id="PTHR42996:SF1">
    <property type="entry name" value="PHOSPHATE-BINDING PROTEIN PSTS"/>
    <property type="match status" value="1"/>
</dbReference>
<evidence type="ECO:0000256" key="3">
    <source>
        <dbReference type="ARBA" id="ARBA00022592"/>
    </source>
</evidence>
<proteinExistence type="inferred from homology"/>
<evidence type="ECO:0000313" key="8">
    <source>
        <dbReference type="Proteomes" id="UP000460272"/>
    </source>
</evidence>
<dbReference type="EMBL" id="RPFW01000006">
    <property type="protein sequence ID" value="TVZ01508.1"/>
    <property type="molecule type" value="Genomic_DNA"/>
</dbReference>
<dbReference type="NCBIfam" id="TIGR00975">
    <property type="entry name" value="3a0107s03"/>
    <property type="match status" value="1"/>
</dbReference>
<dbReference type="InterPro" id="IPR024370">
    <property type="entry name" value="PBP_domain"/>
</dbReference>
<accession>A0A6P2BRL5</accession>
<gene>
    <name evidence="7" type="primary">pstS</name>
    <name evidence="7" type="ORF">EAS64_28805</name>
</gene>
<evidence type="ECO:0000313" key="7">
    <source>
        <dbReference type="EMBL" id="TVZ01508.1"/>
    </source>
</evidence>
<feature type="region of interest" description="Disordered" evidence="5">
    <location>
        <begin position="66"/>
        <end position="99"/>
    </location>
</feature>
<dbReference type="AlphaFoldDB" id="A0A6P2BRL5"/>
<evidence type="ECO:0000259" key="6">
    <source>
        <dbReference type="Pfam" id="PF12849"/>
    </source>
</evidence>